<dbReference type="Pfam" id="PF19952">
    <property type="entry name" value="DUF6414"/>
    <property type="match status" value="1"/>
</dbReference>
<feature type="compositionally biased region" description="Polar residues" evidence="1">
    <location>
        <begin position="197"/>
        <end position="208"/>
    </location>
</feature>
<name>C9YWK7_STRSW</name>
<evidence type="ECO:0000256" key="1">
    <source>
        <dbReference type="SAM" id="MobiDB-lite"/>
    </source>
</evidence>
<keyword evidence="3" id="KW-1185">Reference proteome</keyword>
<evidence type="ECO:0000313" key="3">
    <source>
        <dbReference type="Proteomes" id="UP000001444"/>
    </source>
</evidence>
<dbReference type="InterPro" id="IPR045633">
    <property type="entry name" value="DUF6414"/>
</dbReference>
<sequence>MCVILTCMPAFPRMGYAIWNRHVSQRRCAMPGAMTSYELAHPLYLDVQMMVSFLAYLEGGVYLSSEQTLQREKLRAGKANNSDNYVKLPSLGALLGTEASLISGNSHPLGENSETKVARHHTAASLFNALYGYLHQDDAILTLEDQGQLATIKSGAFVRLSGRYTGNPLEEMLAIFTQALSYMGEISRDIEEKRSQKSANRKSGNPQNRELADQQGAHPYAEIGEQFSEFEKSIEMRFLKRMKEELESSPIHDVVLETASGVKAVLTVSSEYYDAAVAERLSSGDFVVLGKVTRVLLEGESISLSRRTVVGKMGDASDSVTDTIANIPGFTLQSSEPVVKYPAVQILPMAIFV</sequence>
<dbReference type="HOGENOM" id="CLU_785077_0_0_11"/>
<dbReference type="Proteomes" id="UP000001444">
    <property type="component" value="Chromosome"/>
</dbReference>
<evidence type="ECO:0000313" key="2">
    <source>
        <dbReference type="EMBL" id="CBG72394.1"/>
    </source>
</evidence>
<dbReference type="eggNOG" id="ENOG5033MDT">
    <property type="taxonomic scope" value="Bacteria"/>
</dbReference>
<organism evidence="2 3">
    <name type="scientific">Streptomyces scabiei (strain 87.22)</name>
    <dbReference type="NCBI Taxonomy" id="680198"/>
    <lineage>
        <taxon>Bacteria</taxon>
        <taxon>Bacillati</taxon>
        <taxon>Actinomycetota</taxon>
        <taxon>Actinomycetes</taxon>
        <taxon>Kitasatosporales</taxon>
        <taxon>Streptomycetaceae</taxon>
        <taxon>Streptomyces</taxon>
    </lineage>
</organism>
<dbReference type="EMBL" id="FN554889">
    <property type="protein sequence ID" value="CBG72394.1"/>
    <property type="molecule type" value="Genomic_DNA"/>
</dbReference>
<dbReference type="KEGG" id="scb:SCAB_53563"/>
<proteinExistence type="predicted"/>
<dbReference type="AlphaFoldDB" id="C9YWK7"/>
<reference evidence="2 3" key="1">
    <citation type="journal article" date="2010" name="Mol. Plant Microbe Interact.">
        <title>Streptomyces scabies 87-22 contains a coronafacic acid-like biosynthetic cluster that contributes to plant-microbe interactions.</title>
        <authorList>
            <person name="Bignell D.R."/>
            <person name="Seipke R.F."/>
            <person name="Huguet-Tapia J.C."/>
            <person name="Chambers A.H."/>
            <person name="Parry R.J."/>
            <person name="Loria R."/>
        </authorList>
    </citation>
    <scope>NUCLEOTIDE SEQUENCE [LARGE SCALE GENOMIC DNA]</scope>
    <source>
        <strain evidence="2 3">87.22</strain>
    </source>
</reference>
<accession>C9YWK7</accession>
<gene>
    <name evidence="2" type="ordered locus">SCAB_53563</name>
</gene>
<feature type="region of interest" description="Disordered" evidence="1">
    <location>
        <begin position="191"/>
        <end position="211"/>
    </location>
</feature>
<protein>
    <submittedName>
        <fullName evidence="2">Uncharacterized protein</fullName>
    </submittedName>
</protein>